<proteinExistence type="predicted"/>
<gene>
    <name evidence="3" type="ORF">Alo02nite_43650</name>
</gene>
<feature type="region of interest" description="Disordered" evidence="1">
    <location>
        <begin position="1"/>
        <end position="43"/>
    </location>
</feature>
<evidence type="ECO:0000256" key="2">
    <source>
        <dbReference type="SAM" id="Phobius"/>
    </source>
</evidence>
<organism evidence="3 4">
    <name type="scientific">Actinoplanes lobatus</name>
    <dbReference type="NCBI Taxonomy" id="113568"/>
    <lineage>
        <taxon>Bacteria</taxon>
        <taxon>Bacillati</taxon>
        <taxon>Actinomycetota</taxon>
        <taxon>Actinomycetes</taxon>
        <taxon>Micromonosporales</taxon>
        <taxon>Micromonosporaceae</taxon>
        <taxon>Actinoplanes</taxon>
    </lineage>
</organism>
<keyword evidence="2" id="KW-0812">Transmembrane</keyword>
<keyword evidence="2" id="KW-0472">Membrane</keyword>
<accession>A0ABQ4AKE9</accession>
<dbReference type="Proteomes" id="UP000631312">
    <property type="component" value="Unassembled WGS sequence"/>
</dbReference>
<protein>
    <submittedName>
        <fullName evidence="3">Uncharacterized protein</fullName>
    </submittedName>
</protein>
<evidence type="ECO:0000313" key="3">
    <source>
        <dbReference type="EMBL" id="GIE41467.1"/>
    </source>
</evidence>
<keyword evidence="2" id="KW-1133">Transmembrane helix</keyword>
<reference evidence="3 4" key="1">
    <citation type="submission" date="2021-01" db="EMBL/GenBank/DDBJ databases">
        <title>Whole genome shotgun sequence of Actinoplanes lobatus NBRC 12513.</title>
        <authorList>
            <person name="Komaki H."/>
            <person name="Tamura T."/>
        </authorList>
    </citation>
    <scope>NUCLEOTIDE SEQUENCE [LARGE SCALE GENOMIC DNA]</scope>
    <source>
        <strain evidence="3 4">NBRC 12513</strain>
    </source>
</reference>
<comment type="caution">
    <text evidence="3">The sequence shown here is derived from an EMBL/GenBank/DDBJ whole genome shotgun (WGS) entry which is preliminary data.</text>
</comment>
<dbReference type="EMBL" id="BOMP01000071">
    <property type="protein sequence ID" value="GIE41467.1"/>
    <property type="molecule type" value="Genomic_DNA"/>
</dbReference>
<evidence type="ECO:0000256" key="1">
    <source>
        <dbReference type="SAM" id="MobiDB-lite"/>
    </source>
</evidence>
<feature type="compositionally biased region" description="Polar residues" evidence="1">
    <location>
        <begin position="1"/>
        <end position="11"/>
    </location>
</feature>
<evidence type="ECO:0000313" key="4">
    <source>
        <dbReference type="Proteomes" id="UP000631312"/>
    </source>
</evidence>
<sequence>MVQASSSAKGSGQNGYRIGSSHDAPIPTGTASSRPPGGGKLPPIVWQRTDYGKIMRGDLLGVGKSVVVALLGIAVFIAAGMGIALLVTTIMKALGVDPAPLF</sequence>
<keyword evidence="4" id="KW-1185">Reference proteome</keyword>
<name>A0ABQ4AKE9_9ACTN</name>
<feature type="transmembrane region" description="Helical" evidence="2">
    <location>
        <begin position="66"/>
        <end position="87"/>
    </location>
</feature>